<organism evidence="1 2">
    <name type="scientific">Halopenitus malekzadehii</name>
    <dbReference type="NCBI Taxonomy" id="1267564"/>
    <lineage>
        <taxon>Archaea</taxon>
        <taxon>Methanobacteriati</taxon>
        <taxon>Methanobacteriota</taxon>
        <taxon>Stenosarchaea group</taxon>
        <taxon>Halobacteria</taxon>
        <taxon>Halobacteriales</taxon>
        <taxon>Haloferacaceae</taxon>
        <taxon>Halopenitus</taxon>
    </lineage>
</organism>
<dbReference type="Proteomes" id="UP000199215">
    <property type="component" value="Unassembled WGS sequence"/>
</dbReference>
<dbReference type="SUPFAM" id="SSF55144">
    <property type="entry name" value="LigT-like"/>
    <property type="match status" value="1"/>
</dbReference>
<proteinExistence type="predicted"/>
<keyword evidence="1" id="KW-0436">Ligase</keyword>
<dbReference type="STRING" id="1267564.SAMN05192561_103268"/>
<dbReference type="RefSeq" id="WP_092816821.1">
    <property type="nucleotide sequence ID" value="NZ_FNWU01000003.1"/>
</dbReference>
<dbReference type="EMBL" id="FNWU01000003">
    <property type="protein sequence ID" value="SEH50736.1"/>
    <property type="molecule type" value="Genomic_DNA"/>
</dbReference>
<keyword evidence="2" id="KW-1185">Reference proteome</keyword>
<name>A0A1H6IUH7_9EURY</name>
<reference evidence="1 2" key="1">
    <citation type="submission" date="2016-10" db="EMBL/GenBank/DDBJ databases">
        <authorList>
            <person name="de Groot N.N."/>
        </authorList>
    </citation>
    <scope>NUCLEOTIDE SEQUENCE [LARGE SCALE GENOMIC DNA]</scope>
    <source>
        <strain evidence="1 2">IBRC-M10418</strain>
    </source>
</reference>
<accession>A0A1H6IUH7</accession>
<sequence length="185" mass="20483">MFSLNVPLPPAVDRLANDRHPDLVAFDRIRERHTLVCKRLGSDDIRSGGGGRDGGRDPGRSRDRAVTRLRERLRPVLTGTDPLDLSITGIGYFEVPVQGPGPVVYLRVESDDLDRVHRRLCGAFDPVTGIEGEEYVPHVTLARGGSIERAQAIADSEMDPIEWRARSLTIYDAEFREPAGTVSLE</sequence>
<dbReference type="Pfam" id="PF13563">
    <property type="entry name" value="2_5_RNA_ligase2"/>
    <property type="match status" value="1"/>
</dbReference>
<dbReference type="OrthoDB" id="200286at2157"/>
<evidence type="ECO:0000313" key="1">
    <source>
        <dbReference type="EMBL" id="SEH50736.1"/>
    </source>
</evidence>
<dbReference type="GO" id="GO:0016874">
    <property type="term" value="F:ligase activity"/>
    <property type="evidence" value="ECO:0007669"/>
    <property type="project" value="UniProtKB-KW"/>
</dbReference>
<gene>
    <name evidence="1" type="ORF">SAMN05192561_103268</name>
</gene>
<dbReference type="InterPro" id="IPR009097">
    <property type="entry name" value="Cyclic_Pdiesterase"/>
</dbReference>
<evidence type="ECO:0000313" key="2">
    <source>
        <dbReference type="Proteomes" id="UP000199215"/>
    </source>
</evidence>
<dbReference type="Gene3D" id="3.90.1140.10">
    <property type="entry name" value="Cyclic phosphodiesterase"/>
    <property type="match status" value="1"/>
</dbReference>
<dbReference type="AlphaFoldDB" id="A0A1H6IUH7"/>
<protein>
    <submittedName>
        <fullName evidence="1">2'-5' RNA ligase superfamily protein</fullName>
    </submittedName>
</protein>